<evidence type="ECO:0000313" key="1">
    <source>
        <dbReference type="EMBL" id="KAA5533865.1"/>
    </source>
</evidence>
<dbReference type="EMBL" id="VWSG01000008">
    <property type="protein sequence ID" value="KAA5533865.1"/>
    <property type="molecule type" value="Genomic_DNA"/>
</dbReference>
<dbReference type="PROSITE" id="PS51257">
    <property type="entry name" value="PROKAR_LIPOPROTEIN"/>
    <property type="match status" value="1"/>
</dbReference>
<reference evidence="1 2" key="1">
    <citation type="submission" date="2019-09" db="EMBL/GenBank/DDBJ databases">
        <title>Genome sequence and assembly of Flavobacterium sp.</title>
        <authorList>
            <person name="Chhetri G."/>
        </authorList>
    </citation>
    <scope>NUCLEOTIDE SEQUENCE [LARGE SCALE GENOMIC DNA]</scope>
    <source>
        <strain evidence="1 2">SNL9</strain>
    </source>
</reference>
<name>A0A5M6CKK7_9FLAO</name>
<protein>
    <submittedName>
        <fullName evidence="1">Lipocalin family protein</fullName>
    </submittedName>
</protein>
<dbReference type="Proteomes" id="UP000325141">
    <property type="component" value="Unassembled WGS sequence"/>
</dbReference>
<sequence length="159" mass="17907">MKKIFSMFALSAVAITAVSCSDDDKPAPSEQNQLLGKWSYMEELALDENGNVVSTYSDDNGECPYDTFEFKNNGILQNIDYDFSDNASECENYITDGIWNVTGNTFKLALGEGEDFEDSFEIKKLTADAFEIQRPLTREEAADYELNVVALKFVFKKVK</sequence>
<organism evidence="1 2">
    <name type="scientific">Paenimyroides baculatum</name>
    <dbReference type="NCBI Taxonomy" id="2608000"/>
    <lineage>
        <taxon>Bacteria</taxon>
        <taxon>Pseudomonadati</taxon>
        <taxon>Bacteroidota</taxon>
        <taxon>Flavobacteriia</taxon>
        <taxon>Flavobacteriales</taxon>
        <taxon>Flavobacteriaceae</taxon>
        <taxon>Paenimyroides</taxon>
    </lineage>
</organism>
<dbReference type="AlphaFoldDB" id="A0A5M6CKK7"/>
<dbReference type="RefSeq" id="WP_150013194.1">
    <property type="nucleotide sequence ID" value="NZ_VWSG01000008.1"/>
</dbReference>
<proteinExistence type="predicted"/>
<accession>A0A5M6CKK7</accession>
<gene>
    <name evidence="1" type="ORF">F0460_11055</name>
</gene>
<evidence type="ECO:0000313" key="2">
    <source>
        <dbReference type="Proteomes" id="UP000325141"/>
    </source>
</evidence>
<keyword evidence="2" id="KW-1185">Reference proteome</keyword>
<comment type="caution">
    <text evidence="1">The sequence shown here is derived from an EMBL/GenBank/DDBJ whole genome shotgun (WGS) entry which is preliminary data.</text>
</comment>